<dbReference type="RefSeq" id="WP_079711325.1">
    <property type="nucleotide sequence ID" value="NZ_FUZC01000001.1"/>
</dbReference>
<evidence type="ECO:0000313" key="1">
    <source>
        <dbReference type="EMBL" id="PKD21772.1"/>
    </source>
</evidence>
<evidence type="ECO:0000313" key="2">
    <source>
        <dbReference type="Proteomes" id="UP000232673"/>
    </source>
</evidence>
<gene>
    <name evidence="1" type="ORF">APR41_01985</name>
</gene>
<organism evidence="1 2">
    <name type="scientific">Salegentibacter salinarum</name>
    <dbReference type="NCBI Taxonomy" id="447422"/>
    <lineage>
        <taxon>Bacteria</taxon>
        <taxon>Pseudomonadati</taxon>
        <taxon>Bacteroidota</taxon>
        <taxon>Flavobacteriia</taxon>
        <taxon>Flavobacteriales</taxon>
        <taxon>Flavobacteriaceae</taxon>
        <taxon>Salegentibacter</taxon>
    </lineage>
</organism>
<comment type="caution">
    <text evidence="1">The sequence shown here is derived from an EMBL/GenBank/DDBJ whole genome shotgun (WGS) entry which is preliminary data.</text>
</comment>
<keyword evidence="2" id="KW-1185">Reference proteome</keyword>
<sequence>MKASIIFILISFQATFLLAQDRNYSEWYLQREDVEIYVKEIGSGKNKLIVIHGGDGANQDYMMDAIKGLDNKFHFVLYD</sequence>
<dbReference type="Proteomes" id="UP000232673">
    <property type="component" value="Unassembled WGS sequence"/>
</dbReference>
<proteinExistence type="predicted"/>
<accession>A0A2N0U437</accession>
<evidence type="ECO:0008006" key="3">
    <source>
        <dbReference type="Google" id="ProtNLM"/>
    </source>
</evidence>
<protein>
    <recommendedName>
        <fullName evidence="3">Alpha/beta hydrolase</fullName>
    </recommendedName>
</protein>
<dbReference type="OrthoDB" id="9796770at2"/>
<reference evidence="1 2" key="1">
    <citation type="submission" date="2015-10" db="EMBL/GenBank/DDBJ databases">
        <title>Draft genome sequence of Salegentibacter salinarum KCTC 12975.</title>
        <authorList>
            <person name="Lin W."/>
            <person name="Zheng Q."/>
        </authorList>
    </citation>
    <scope>NUCLEOTIDE SEQUENCE [LARGE SCALE GENOMIC DNA]</scope>
    <source>
        <strain evidence="1 2">KCTC 12975</strain>
    </source>
</reference>
<dbReference type="EMBL" id="LKTS01000001">
    <property type="protein sequence ID" value="PKD21772.1"/>
    <property type="molecule type" value="Genomic_DNA"/>
</dbReference>
<dbReference type="STRING" id="447422.SAMN05660903_00162"/>
<name>A0A2N0U437_9FLAO</name>
<dbReference type="AlphaFoldDB" id="A0A2N0U437"/>